<sequence length="66" mass="8141">MIKDPDTFNKVVFEHKGTALWILRLCFFILPVYKWKNVDYYGFKSIYKIRINKLYRMNYKLDRGDI</sequence>
<dbReference type="AlphaFoldDB" id="A0A1R1AX48"/>
<dbReference type="Proteomes" id="UP000187074">
    <property type="component" value="Unassembled WGS sequence"/>
</dbReference>
<comment type="caution">
    <text evidence="1">The sequence shown here is derived from an EMBL/GenBank/DDBJ whole genome shotgun (WGS) entry which is preliminary data.</text>
</comment>
<dbReference type="STRING" id="1401.BK123_23450"/>
<protein>
    <submittedName>
        <fullName evidence="1">Uncharacterized protein</fullName>
    </submittedName>
</protein>
<organism evidence="1 2">
    <name type="scientific">Paenibacillus lautus</name>
    <name type="common">Bacillus lautus</name>
    <dbReference type="NCBI Taxonomy" id="1401"/>
    <lineage>
        <taxon>Bacteria</taxon>
        <taxon>Bacillati</taxon>
        <taxon>Bacillota</taxon>
        <taxon>Bacilli</taxon>
        <taxon>Bacillales</taxon>
        <taxon>Paenibacillaceae</taxon>
        <taxon>Paenibacillus</taxon>
    </lineage>
</organism>
<evidence type="ECO:0000313" key="2">
    <source>
        <dbReference type="Proteomes" id="UP000187074"/>
    </source>
</evidence>
<accession>A0A1R1AX48</accession>
<name>A0A1R1AX48_PAELA</name>
<proteinExistence type="predicted"/>
<gene>
    <name evidence="1" type="ORF">BK123_23450</name>
</gene>
<dbReference type="EMBL" id="MRTF01000008">
    <property type="protein sequence ID" value="OME90255.1"/>
    <property type="molecule type" value="Genomic_DNA"/>
</dbReference>
<reference evidence="1 2" key="1">
    <citation type="submission" date="2016-11" db="EMBL/GenBank/DDBJ databases">
        <title>Paenibacillus species isolates.</title>
        <authorList>
            <person name="Beno S.M."/>
        </authorList>
    </citation>
    <scope>NUCLEOTIDE SEQUENCE [LARGE SCALE GENOMIC DNA]</scope>
    <source>
        <strain evidence="1 2">FSL F4-0100</strain>
    </source>
</reference>
<evidence type="ECO:0000313" key="1">
    <source>
        <dbReference type="EMBL" id="OME90255.1"/>
    </source>
</evidence>